<proteinExistence type="predicted"/>
<accession>A0AAW8DC44</accession>
<dbReference type="GO" id="GO:0005524">
    <property type="term" value="F:ATP binding"/>
    <property type="evidence" value="ECO:0007669"/>
    <property type="project" value="InterPro"/>
</dbReference>
<dbReference type="EMBL" id="JAUSRG010000001">
    <property type="protein sequence ID" value="MDP9903182.1"/>
    <property type="molecule type" value="Genomic_DNA"/>
</dbReference>
<dbReference type="AlphaFoldDB" id="A0AAW8DC44"/>
<reference evidence="2 4" key="1">
    <citation type="submission" date="2023-07" db="EMBL/GenBank/DDBJ databases">
        <title>Sorghum-associated microbial communities from plants grown in Nebraska, USA.</title>
        <authorList>
            <person name="Schachtman D."/>
        </authorList>
    </citation>
    <scope>NUCLEOTIDE SEQUENCE</scope>
    <source>
        <strain evidence="2">DS1006</strain>
        <strain evidence="3 4">DS1016</strain>
    </source>
</reference>
<dbReference type="Proteomes" id="UP001230951">
    <property type="component" value="Unassembled WGS sequence"/>
</dbReference>
<dbReference type="Proteomes" id="UP001242995">
    <property type="component" value="Unassembled WGS sequence"/>
</dbReference>
<dbReference type="SMART" id="SM00382">
    <property type="entry name" value="AAA"/>
    <property type="match status" value="1"/>
</dbReference>
<sequence>MKLNDTLLEAVKLDLEVRAVPALMGEAGIGKSSFVEALAHSMDTRAFTLACNQLADKADLTGARLVPYTKADGTESYKQVFYPHQVVQDAVDYAHENPRETPILFFDEVNRTTSDVTSAVLTMITMRQLGRVMLPTNLLLMIAGNDKGNVTTLDDASLSRFSIYRVEPDAGTLIEVLGDTLNPWVRNVLIEHPETVFQKSKPTVFAVDGNDDTDDDSQTAAFSDLMDAGEEMRQLTTPRTIDFVSRWLNAASQNGISKLQEWLQTPTIVGDIQSNVLTEMLQGHLGDTDFATYLLAEIAKAIASGQGVGGVNANTARKPQCWDLLKQATTIADLEDTIRQLTEHERSGALVYSLFEKADNARLIQTLAPATELEADHKRDLVMLLKDGVLDNGNVDALTGSTGTAAEAVRSLASVFLGG</sequence>
<dbReference type="GO" id="GO:0016887">
    <property type="term" value="F:ATP hydrolysis activity"/>
    <property type="evidence" value="ECO:0007669"/>
    <property type="project" value="InterPro"/>
</dbReference>
<dbReference type="Pfam" id="PF07728">
    <property type="entry name" value="AAA_5"/>
    <property type="match status" value="1"/>
</dbReference>
<gene>
    <name evidence="2" type="ORF">J2S90_000122</name>
    <name evidence="3" type="ORF">J2S93_001581</name>
</gene>
<dbReference type="SUPFAM" id="SSF52540">
    <property type="entry name" value="P-loop containing nucleoside triphosphate hydrolases"/>
    <property type="match status" value="1"/>
</dbReference>
<evidence type="ECO:0000313" key="2">
    <source>
        <dbReference type="EMBL" id="MDP9903182.1"/>
    </source>
</evidence>
<evidence type="ECO:0000313" key="3">
    <source>
        <dbReference type="EMBL" id="MDQ0180165.1"/>
    </source>
</evidence>
<protein>
    <recommendedName>
        <fullName evidence="1">AAA+ ATPase domain-containing protein</fullName>
    </recommendedName>
</protein>
<name>A0AAW8DC44_9MICC</name>
<dbReference type="InterPro" id="IPR003593">
    <property type="entry name" value="AAA+_ATPase"/>
</dbReference>
<comment type="caution">
    <text evidence="2">The sequence shown here is derived from an EMBL/GenBank/DDBJ whole genome shotgun (WGS) entry which is preliminary data.</text>
</comment>
<dbReference type="InterPro" id="IPR027417">
    <property type="entry name" value="P-loop_NTPase"/>
</dbReference>
<organism evidence="2 5">
    <name type="scientific">Arthrobacter bambusae</name>
    <dbReference type="NCBI Taxonomy" id="1338426"/>
    <lineage>
        <taxon>Bacteria</taxon>
        <taxon>Bacillati</taxon>
        <taxon>Actinomycetota</taxon>
        <taxon>Actinomycetes</taxon>
        <taxon>Micrococcales</taxon>
        <taxon>Micrococcaceae</taxon>
        <taxon>Arthrobacter</taxon>
    </lineage>
</organism>
<dbReference type="EMBL" id="JAUSTF010000002">
    <property type="protein sequence ID" value="MDQ0180165.1"/>
    <property type="molecule type" value="Genomic_DNA"/>
</dbReference>
<evidence type="ECO:0000259" key="1">
    <source>
        <dbReference type="SMART" id="SM00382"/>
    </source>
</evidence>
<keyword evidence="4" id="KW-1185">Reference proteome</keyword>
<dbReference type="RefSeq" id="WP_306958803.1">
    <property type="nucleotide sequence ID" value="NZ_JAUSRG010000001.1"/>
</dbReference>
<evidence type="ECO:0000313" key="4">
    <source>
        <dbReference type="Proteomes" id="UP001230951"/>
    </source>
</evidence>
<evidence type="ECO:0000313" key="5">
    <source>
        <dbReference type="Proteomes" id="UP001242995"/>
    </source>
</evidence>
<feature type="domain" description="AAA+ ATPase" evidence="1">
    <location>
        <begin position="17"/>
        <end position="172"/>
    </location>
</feature>
<dbReference type="InterPro" id="IPR011704">
    <property type="entry name" value="ATPase_dyneun-rel_AAA"/>
</dbReference>
<dbReference type="Gene3D" id="3.40.50.300">
    <property type="entry name" value="P-loop containing nucleotide triphosphate hydrolases"/>
    <property type="match status" value="1"/>
</dbReference>